<dbReference type="Gene3D" id="3.40.50.1820">
    <property type="entry name" value="alpha/beta hydrolase"/>
    <property type="match status" value="1"/>
</dbReference>
<dbReference type="OrthoDB" id="3366103at2"/>
<dbReference type="GO" id="GO:0016787">
    <property type="term" value="F:hydrolase activity"/>
    <property type="evidence" value="ECO:0007669"/>
    <property type="project" value="UniProtKB-KW"/>
</dbReference>
<dbReference type="InterPro" id="IPR000073">
    <property type="entry name" value="AB_hydrolase_1"/>
</dbReference>
<reference evidence="3 4" key="1">
    <citation type="submission" date="2019-03" db="EMBL/GenBank/DDBJ databases">
        <title>Draft genome sequences of novel Actinobacteria.</title>
        <authorList>
            <person name="Sahin N."/>
            <person name="Ay H."/>
            <person name="Saygin H."/>
        </authorList>
    </citation>
    <scope>NUCLEOTIDE SEQUENCE [LARGE SCALE GENOMIC DNA]</scope>
    <source>
        <strain evidence="3 4">5K138</strain>
    </source>
</reference>
<dbReference type="EMBL" id="SMKZ01000041">
    <property type="protein sequence ID" value="TDE01454.1"/>
    <property type="molecule type" value="Genomic_DNA"/>
</dbReference>
<dbReference type="SUPFAM" id="SSF53474">
    <property type="entry name" value="alpha/beta-Hydrolases"/>
    <property type="match status" value="1"/>
</dbReference>
<evidence type="ECO:0000313" key="3">
    <source>
        <dbReference type="EMBL" id="TDE01454.1"/>
    </source>
</evidence>
<evidence type="ECO:0000259" key="2">
    <source>
        <dbReference type="Pfam" id="PF00561"/>
    </source>
</evidence>
<protein>
    <submittedName>
        <fullName evidence="3">Alpha/beta fold hydrolase</fullName>
    </submittedName>
</protein>
<comment type="caution">
    <text evidence="3">The sequence shown here is derived from an EMBL/GenBank/DDBJ whole genome shotgun (WGS) entry which is preliminary data.</text>
</comment>
<dbReference type="RefSeq" id="WP_131898950.1">
    <property type="nucleotide sequence ID" value="NZ_SMKZ01000041.1"/>
</dbReference>
<proteinExistence type="predicted"/>
<evidence type="ECO:0000256" key="1">
    <source>
        <dbReference type="SAM" id="MobiDB-lite"/>
    </source>
</evidence>
<dbReference type="PANTHER" id="PTHR12277">
    <property type="entry name" value="ALPHA/BETA HYDROLASE DOMAIN-CONTAINING PROTEIN"/>
    <property type="match status" value="1"/>
</dbReference>
<keyword evidence="4" id="KW-1185">Reference proteome</keyword>
<dbReference type="Pfam" id="PF00561">
    <property type="entry name" value="Abhydrolase_1"/>
    <property type="match status" value="1"/>
</dbReference>
<dbReference type="InterPro" id="IPR029058">
    <property type="entry name" value="AB_hydrolase_fold"/>
</dbReference>
<sequence>MLGRSRRRTPDDPRPGADYARPSVARRLLAADGTILHAHHLRRRDGYPGDLAVVVAHGFTQSSRSPQMRRIAAWLSEHAGVVLLDLRGHGRSRGHSTLGWREVLDMDAAVDWAHALGYRRVATLGFSLGSAVAIRHAALHRGVGAVAAVSVPGEWHYRGTAAMRTLHRLILTRAGRGLLRLTRRTRVSPAGWSTPDPIDPRAAAAELDVPLLVVHGDEDDYFPLHHAWQVHSAAGAGDLWLERGFGHAEAGATESLVSRIGAWLDQQTRQAAVVEV</sequence>
<feature type="domain" description="AB hydrolase-1" evidence="2">
    <location>
        <begin position="52"/>
        <end position="149"/>
    </location>
</feature>
<gene>
    <name evidence="3" type="ORF">E1269_23020</name>
</gene>
<evidence type="ECO:0000313" key="4">
    <source>
        <dbReference type="Proteomes" id="UP000294739"/>
    </source>
</evidence>
<dbReference type="Proteomes" id="UP000294739">
    <property type="component" value="Unassembled WGS sequence"/>
</dbReference>
<name>A0A4R5CSR8_9ACTN</name>
<keyword evidence="3" id="KW-0378">Hydrolase</keyword>
<organism evidence="3 4">
    <name type="scientific">Jiangella asiatica</name>
    <dbReference type="NCBI Taxonomy" id="2530372"/>
    <lineage>
        <taxon>Bacteria</taxon>
        <taxon>Bacillati</taxon>
        <taxon>Actinomycetota</taxon>
        <taxon>Actinomycetes</taxon>
        <taxon>Jiangellales</taxon>
        <taxon>Jiangellaceae</taxon>
        <taxon>Jiangella</taxon>
    </lineage>
</organism>
<dbReference type="InParanoid" id="A0A4R5CSR8"/>
<feature type="region of interest" description="Disordered" evidence="1">
    <location>
        <begin position="1"/>
        <end position="20"/>
    </location>
</feature>
<dbReference type="AlphaFoldDB" id="A0A4R5CSR8"/>
<accession>A0A4R5CSR8</accession>